<dbReference type="EMBL" id="LBZV01000001">
    <property type="protein sequence ID" value="KKR78257.1"/>
    <property type="molecule type" value="Genomic_DNA"/>
</dbReference>
<dbReference type="Proteomes" id="UP000034292">
    <property type="component" value="Unassembled WGS sequence"/>
</dbReference>
<dbReference type="AlphaFoldDB" id="A0A0G0WS91"/>
<sequence>MIKKQKGAILTKILNWILGRKMLVIRSPLLAPASPYVAKVSLCDVRLKRRLPPSQRRRQLKTNEITDQNS</sequence>
<comment type="caution">
    <text evidence="1">The sequence shown here is derived from an EMBL/GenBank/DDBJ whole genome shotgun (WGS) entry which is preliminary data.</text>
</comment>
<protein>
    <submittedName>
        <fullName evidence="1">Uncharacterized protein</fullName>
    </submittedName>
</protein>
<reference evidence="1 2" key="1">
    <citation type="journal article" date="2015" name="Nature">
        <title>rRNA introns, odd ribosomes, and small enigmatic genomes across a large radiation of phyla.</title>
        <authorList>
            <person name="Brown C.T."/>
            <person name="Hug L.A."/>
            <person name="Thomas B.C."/>
            <person name="Sharon I."/>
            <person name="Castelle C.J."/>
            <person name="Singh A."/>
            <person name="Wilkins M.J."/>
            <person name="Williams K.H."/>
            <person name="Banfield J.F."/>
        </authorList>
    </citation>
    <scope>NUCLEOTIDE SEQUENCE [LARGE SCALE GENOMIC DNA]</scope>
</reference>
<gene>
    <name evidence="1" type="ORF">UU23_C0001G0021</name>
</gene>
<evidence type="ECO:0000313" key="2">
    <source>
        <dbReference type="Proteomes" id="UP000034292"/>
    </source>
</evidence>
<proteinExistence type="predicted"/>
<evidence type="ECO:0000313" key="1">
    <source>
        <dbReference type="EMBL" id="KKR78257.1"/>
    </source>
</evidence>
<name>A0A0G0WS91_9BACT</name>
<organism evidence="1 2">
    <name type="scientific">Candidatus Curtissbacteria bacterium GW2011_GWA1_40_9</name>
    <dbReference type="NCBI Taxonomy" id="1618408"/>
    <lineage>
        <taxon>Bacteria</taxon>
        <taxon>Candidatus Curtissiibacteriota</taxon>
    </lineage>
</organism>
<accession>A0A0G0WS91</accession>